<feature type="compositionally biased region" description="Polar residues" evidence="1">
    <location>
        <begin position="56"/>
        <end position="66"/>
    </location>
</feature>
<sequence>MHCPVCKEVLLVMSERQNVEIDYCPQCRGVWLDRGELDKIIERSQQEEQEARFLPQSVSQSLQGTPPSEPVYAQPSSGHHDNKRGTKHGHSAPQPGHGGGWRDGYQNGHQNQSRHQEEQVYHKKSFLREIFD</sequence>
<dbReference type="Proteomes" id="UP000552560">
    <property type="component" value="Unassembled WGS sequence"/>
</dbReference>
<accession>A0A432BI60</accession>
<dbReference type="RefSeq" id="WP_073844972.1">
    <property type="nucleotide sequence ID" value="NZ_CP149793.1"/>
</dbReference>
<dbReference type="EMBL" id="JAAQWE010000059">
    <property type="protein sequence ID" value="NMY01119.1"/>
    <property type="molecule type" value="Genomic_DNA"/>
</dbReference>
<dbReference type="EMBL" id="VWXT01000203">
    <property type="protein sequence ID" value="KAA6179541.1"/>
    <property type="molecule type" value="Genomic_DNA"/>
</dbReference>
<feature type="compositionally biased region" description="Basic and acidic residues" evidence="1">
    <location>
        <begin position="114"/>
        <end position="124"/>
    </location>
</feature>
<evidence type="ECO:0000313" key="4">
    <source>
        <dbReference type="EMBL" id="MBI6653903.1"/>
    </source>
</evidence>
<name>A0A432BI60_PSEVE</name>
<dbReference type="EMBL" id="JAEILD010000276">
    <property type="protein sequence ID" value="MBI6653903.1"/>
    <property type="molecule type" value="Genomic_DNA"/>
</dbReference>
<comment type="caution">
    <text evidence="5">The sequence shown here is derived from an EMBL/GenBank/DDBJ whole genome shotgun (WGS) entry which is preliminary data.</text>
</comment>
<evidence type="ECO:0000313" key="8">
    <source>
        <dbReference type="Proteomes" id="UP000614123"/>
    </source>
</evidence>
<dbReference type="AlphaFoldDB" id="A0A432BI60"/>
<evidence type="ECO:0000313" key="7">
    <source>
        <dbReference type="Proteomes" id="UP000552560"/>
    </source>
</evidence>
<evidence type="ECO:0000259" key="2">
    <source>
        <dbReference type="Pfam" id="PF13453"/>
    </source>
</evidence>
<dbReference type="Pfam" id="PF13453">
    <property type="entry name" value="Zn_ribbon_TFIIB"/>
    <property type="match status" value="1"/>
</dbReference>
<evidence type="ECO:0000313" key="5">
    <source>
        <dbReference type="EMBL" id="NMY01119.1"/>
    </source>
</evidence>
<dbReference type="GeneID" id="61828708"/>
<reference evidence="4 8" key="3">
    <citation type="submission" date="2020-12" db="EMBL/GenBank/DDBJ databases">
        <title>Comparative genomic insights into the epidemiology and virulence of plant pathogenic Pseudomonads from Turkey.</title>
        <authorList>
            <person name="Dillon M."/>
            <person name="Ruiz-Bedoya T."/>
            <person name="Bendalovic-Torma C."/>
            <person name="Guttman K.M."/>
            <person name="Kwak H."/>
            <person name="Middleton M.A."/>
            <person name="Wang P.W."/>
            <person name="Horuz S."/>
            <person name="Aysan Y."/>
            <person name="Guttman D.S."/>
        </authorList>
    </citation>
    <scope>NUCLEOTIDE SEQUENCE [LARGE SCALE GENOMIC DNA]</scope>
    <source>
        <strain evidence="4 8">S4_EA_3a</strain>
    </source>
</reference>
<dbReference type="InterPro" id="IPR027392">
    <property type="entry name" value="TF_Znf"/>
</dbReference>
<dbReference type="Proteomes" id="UP000614123">
    <property type="component" value="Unassembled WGS sequence"/>
</dbReference>
<reference evidence="5 7" key="2">
    <citation type="journal article" date="2020" name="Front. Microbiol.">
        <title>Genetic Organization of the aprX-lipA2 Operon Affects the Proteolytic Potential of Pseudomonas Species in Milk.</title>
        <authorList>
            <person name="Maier C."/>
            <person name="Huptas C."/>
            <person name="von Neubeck M."/>
            <person name="Scherer S."/>
            <person name="Wenning M."/>
            <person name="Lucking G."/>
        </authorList>
    </citation>
    <scope>NUCLEOTIDE SEQUENCE [LARGE SCALE GENOMIC DNA]</scope>
    <source>
        <strain evidence="5 7">WS 4671</strain>
    </source>
</reference>
<protein>
    <submittedName>
        <fullName evidence="4">Zf-TFIIB domain-containing protein</fullName>
    </submittedName>
</protein>
<organism evidence="5 7">
    <name type="scientific">Pseudomonas veronii</name>
    <dbReference type="NCBI Taxonomy" id="76761"/>
    <lineage>
        <taxon>Bacteria</taxon>
        <taxon>Pseudomonadati</taxon>
        <taxon>Pseudomonadota</taxon>
        <taxon>Gammaproteobacteria</taxon>
        <taxon>Pseudomonadales</taxon>
        <taxon>Pseudomonadaceae</taxon>
        <taxon>Pseudomonas</taxon>
    </lineage>
</organism>
<proteinExistence type="predicted"/>
<feature type="domain" description="Transcription factor zinc-finger" evidence="2">
    <location>
        <begin position="2"/>
        <end position="43"/>
    </location>
</feature>
<feature type="region of interest" description="Disordered" evidence="1">
    <location>
        <begin position="46"/>
        <end position="124"/>
    </location>
</feature>
<evidence type="ECO:0000313" key="6">
    <source>
        <dbReference type="Proteomes" id="UP000323909"/>
    </source>
</evidence>
<evidence type="ECO:0000313" key="3">
    <source>
        <dbReference type="EMBL" id="KAA6179541.1"/>
    </source>
</evidence>
<dbReference type="Proteomes" id="UP000323909">
    <property type="component" value="Unassembled WGS sequence"/>
</dbReference>
<dbReference type="OrthoDB" id="9814037at2"/>
<evidence type="ECO:0000256" key="1">
    <source>
        <dbReference type="SAM" id="MobiDB-lite"/>
    </source>
</evidence>
<gene>
    <name evidence="3" type="ORF">F3K53_13690</name>
    <name evidence="5" type="ORF">HBO43_31625</name>
    <name evidence="4" type="ORF">YA0849_33820</name>
</gene>
<reference evidence="3 6" key="1">
    <citation type="submission" date="2019-09" db="EMBL/GenBank/DDBJ databases">
        <title>Genomic sequencing of 4 copper resistant soil isolates.</title>
        <authorList>
            <person name="Havryliuk O."/>
        </authorList>
    </citation>
    <scope>NUCLEOTIDE SEQUENCE [LARGE SCALE GENOMIC DNA]</scope>
    <source>
        <strain evidence="3 6">UKR4</strain>
    </source>
</reference>
<keyword evidence="8" id="KW-1185">Reference proteome</keyword>